<evidence type="ECO:0000256" key="2">
    <source>
        <dbReference type="ARBA" id="ARBA00022670"/>
    </source>
</evidence>
<evidence type="ECO:0000256" key="8">
    <source>
        <dbReference type="SAM" id="SignalP"/>
    </source>
</evidence>
<accession>A0ABC9EDF7</accession>
<evidence type="ECO:0000259" key="9">
    <source>
        <dbReference type="PROSITE" id="PS51767"/>
    </source>
</evidence>
<dbReference type="FunFam" id="2.40.70.10:FF:000021">
    <property type="entry name" value="Aspartyl protease AED1"/>
    <property type="match status" value="1"/>
</dbReference>
<feature type="active site" evidence="7">
    <location>
        <position position="157"/>
    </location>
</feature>
<keyword evidence="3 8" id="KW-0732">Signal</keyword>
<dbReference type="Pfam" id="PF14541">
    <property type="entry name" value="TAXi_C"/>
    <property type="match status" value="1"/>
</dbReference>
<dbReference type="PANTHER" id="PTHR13683">
    <property type="entry name" value="ASPARTYL PROTEASES"/>
    <property type="match status" value="1"/>
</dbReference>
<evidence type="ECO:0000256" key="6">
    <source>
        <dbReference type="ARBA" id="ARBA00023157"/>
    </source>
</evidence>
<evidence type="ECO:0000256" key="7">
    <source>
        <dbReference type="PIRSR" id="PIRSR601461-1"/>
    </source>
</evidence>
<name>A0ABC9EDF7_9POAL</name>
<dbReference type="EMBL" id="OZ075114">
    <property type="protein sequence ID" value="CAL5055572.1"/>
    <property type="molecule type" value="Genomic_DNA"/>
</dbReference>
<feature type="active site" evidence="7">
    <location>
        <position position="355"/>
    </location>
</feature>
<dbReference type="PROSITE" id="PS51767">
    <property type="entry name" value="PEPTIDASE_A1"/>
    <property type="match status" value="1"/>
</dbReference>
<evidence type="ECO:0000256" key="3">
    <source>
        <dbReference type="ARBA" id="ARBA00022729"/>
    </source>
</evidence>
<dbReference type="GO" id="GO:0004190">
    <property type="term" value="F:aspartic-type endopeptidase activity"/>
    <property type="evidence" value="ECO:0007669"/>
    <property type="project" value="UniProtKB-KW"/>
</dbReference>
<dbReference type="Gene3D" id="2.40.70.10">
    <property type="entry name" value="Acid Proteases"/>
    <property type="match status" value="2"/>
</dbReference>
<sequence length="478" mass="49326">MASVPKLLLLVLCSYHALFANAGGDRSYKVVSIDSLKSGSVCPESEALIVSVTSQSTGVSTDGPCSMPSLDEILRQDQLRAAYIQRKFSVGDQQLRAAAYTQRKFSGGDAAKAGGAGGVLKLLESGATVPVMLGSSLEYAITVGIGSPAVNQTMLIDTGSDVPWVQCKPCSQCHSQAEPLFDPSTSSTYSPISCSSATCTKLEQDKAGNGCSNSECQYYAKYGDGSRTSGTYSSDTLTLGSTTIPNFQFGCGRAQSGMHEKSAGLMGLGGGAQSLVTQTSGTFGTAFSYCLPATSSSPGFLKLGAGTGGSGFAKTPMIRSSPIPTYYGLRLEGIRVGGKQLEIPTSVFSSGLVVDSGAVVSRLPKTAYSALSAAFKEGMKKYQLAPPGTSSVLDPCYDFSGSSDVELTSVALVLSGGGVVELSPEGVLLERKGRYYCLALAGNSDDTSLGVIGNVAQRTIEVMYDIGGETVGFKTGAC</sequence>
<dbReference type="InterPro" id="IPR032861">
    <property type="entry name" value="TAXi_N"/>
</dbReference>
<protein>
    <recommendedName>
        <fullName evidence="9">Peptidase A1 domain-containing protein</fullName>
    </recommendedName>
</protein>
<evidence type="ECO:0000256" key="1">
    <source>
        <dbReference type="ARBA" id="ARBA00007447"/>
    </source>
</evidence>
<comment type="similarity">
    <text evidence="1">Belongs to the peptidase A1 family.</text>
</comment>
<feature type="chain" id="PRO_5044813566" description="Peptidase A1 domain-containing protein" evidence="8">
    <location>
        <begin position="23"/>
        <end position="478"/>
    </location>
</feature>
<dbReference type="InterPro" id="IPR032799">
    <property type="entry name" value="TAXi_C"/>
</dbReference>
<feature type="domain" description="Peptidase A1" evidence="9">
    <location>
        <begin position="139"/>
        <end position="474"/>
    </location>
</feature>
<dbReference type="SUPFAM" id="SSF50630">
    <property type="entry name" value="Acid proteases"/>
    <property type="match status" value="1"/>
</dbReference>
<dbReference type="AlphaFoldDB" id="A0ABC9EDF7"/>
<dbReference type="InterPro" id="IPR033121">
    <property type="entry name" value="PEPTIDASE_A1"/>
</dbReference>
<evidence type="ECO:0000313" key="10">
    <source>
        <dbReference type="EMBL" id="CAL5055572.1"/>
    </source>
</evidence>
<feature type="signal peptide" evidence="8">
    <location>
        <begin position="1"/>
        <end position="22"/>
    </location>
</feature>
<dbReference type="Pfam" id="PF14543">
    <property type="entry name" value="TAXi_N"/>
    <property type="match status" value="1"/>
</dbReference>
<dbReference type="FunFam" id="2.40.70.10:FF:000013">
    <property type="entry name" value="Aspartyl protease AED1"/>
    <property type="match status" value="1"/>
</dbReference>
<keyword evidence="2" id="KW-0645">Protease</keyword>
<keyword evidence="6" id="KW-1015">Disulfide bond</keyword>
<proteinExistence type="inferred from homology"/>
<keyword evidence="11" id="KW-1185">Reference proteome</keyword>
<dbReference type="InterPro" id="IPR001461">
    <property type="entry name" value="Aspartic_peptidase_A1"/>
</dbReference>
<evidence type="ECO:0000313" key="11">
    <source>
        <dbReference type="Proteomes" id="UP001497457"/>
    </source>
</evidence>
<reference evidence="10" key="1">
    <citation type="submission" date="2024-10" db="EMBL/GenBank/DDBJ databases">
        <authorList>
            <person name="Ryan C."/>
        </authorList>
    </citation>
    <scope>NUCLEOTIDE SEQUENCE [LARGE SCALE GENOMIC DNA]</scope>
</reference>
<dbReference type="PANTHER" id="PTHR13683:SF716">
    <property type="entry name" value="OS06G0119600 PROTEIN"/>
    <property type="match status" value="1"/>
</dbReference>
<organism evidence="10 11">
    <name type="scientific">Urochloa decumbens</name>
    <dbReference type="NCBI Taxonomy" id="240449"/>
    <lineage>
        <taxon>Eukaryota</taxon>
        <taxon>Viridiplantae</taxon>
        <taxon>Streptophyta</taxon>
        <taxon>Embryophyta</taxon>
        <taxon>Tracheophyta</taxon>
        <taxon>Spermatophyta</taxon>
        <taxon>Magnoliopsida</taxon>
        <taxon>Liliopsida</taxon>
        <taxon>Poales</taxon>
        <taxon>Poaceae</taxon>
        <taxon>PACMAD clade</taxon>
        <taxon>Panicoideae</taxon>
        <taxon>Panicodae</taxon>
        <taxon>Paniceae</taxon>
        <taxon>Melinidinae</taxon>
        <taxon>Urochloa</taxon>
    </lineage>
</organism>
<evidence type="ECO:0000256" key="5">
    <source>
        <dbReference type="ARBA" id="ARBA00022801"/>
    </source>
</evidence>
<keyword evidence="4" id="KW-0064">Aspartyl protease</keyword>
<gene>
    <name evidence="10" type="ORF">URODEC1_LOCUS94504</name>
</gene>
<keyword evidence="5" id="KW-0378">Hydrolase</keyword>
<dbReference type="Proteomes" id="UP001497457">
    <property type="component" value="Chromosome 4rd"/>
</dbReference>
<dbReference type="GO" id="GO:0006508">
    <property type="term" value="P:proteolysis"/>
    <property type="evidence" value="ECO:0007669"/>
    <property type="project" value="UniProtKB-KW"/>
</dbReference>
<dbReference type="InterPro" id="IPR021109">
    <property type="entry name" value="Peptidase_aspartic_dom_sf"/>
</dbReference>
<evidence type="ECO:0000256" key="4">
    <source>
        <dbReference type="ARBA" id="ARBA00022750"/>
    </source>
</evidence>